<name>A0A7S3Y678_HETAK</name>
<evidence type="ECO:0000313" key="2">
    <source>
        <dbReference type="EMBL" id="CAE0642121.1"/>
    </source>
</evidence>
<feature type="domain" description="VWFA" evidence="1">
    <location>
        <begin position="48"/>
        <end position="142"/>
    </location>
</feature>
<protein>
    <recommendedName>
        <fullName evidence="1">VWFA domain-containing protein</fullName>
    </recommendedName>
</protein>
<dbReference type="AlphaFoldDB" id="A0A7S3Y678"/>
<dbReference type="InterPro" id="IPR036465">
    <property type="entry name" value="vWFA_dom_sf"/>
</dbReference>
<gene>
    <name evidence="2" type="ORF">HAKA00212_LOCUS20977</name>
</gene>
<sequence>MEPSSCNPPAASSCTSTYQFNSRDGSLLIDVSVHPSSSETSKYEAPNLIFVIDKSGSMRNSLGQVVQAVQYMLSQNSSHLPHFIVYDDKAYEVSAQAFTNNPPVSGGSTCFEAAFKVLKHAIQKEGRFHAGSSLHIVFMTDGKDNRSVHLPEAMQTFQKEAVERRLKTCFHTVSYLDSLGSIDRR</sequence>
<dbReference type="EMBL" id="HBIU01046794">
    <property type="protein sequence ID" value="CAE0642121.1"/>
    <property type="molecule type" value="Transcribed_RNA"/>
</dbReference>
<dbReference type="Gene3D" id="3.40.50.410">
    <property type="entry name" value="von Willebrand factor, type A domain"/>
    <property type="match status" value="1"/>
</dbReference>
<evidence type="ECO:0000259" key="1">
    <source>
        <dbReference type="Pfam" id="PF13519"/>
    </source>
</evidence>
<dbReference type="CDD" id="cd00198">
    <property type="entry name" value="vWFA"/>
    <property type="match status" value="1"/>
</dbReference>
<dbReference type="SUPFAM" id="SSF53300">
    <property type="entry name" value="vWA-like"/>
    <property type="match status" value="1"/>
</dbReference>
<organism evidence="2">
    <name type="scientific">Heterosigma akashiwo</name>
    <name type="common">Chromophytic alga</name>
    <name type="synonym">Heterosigma carterae</name>
    <dbReference type="NCBI Taxonomy" id="2829"/>
    <lineage>
        <taxon>Eukaryota</taxon>
        <taxon>Sar</taxon>
        <taxon>Stramenopiles</taxon>
        <taxon>Ochrophyta</taxon>
        <taxon>Raphidophyceae</taxon>
        <taxon>Chattonellales</taxon>
        <taxon>Chattonellaceae</taxon>
        <taxon>Heterosigma</taxon>
    </lineage>
</organism>
<dbReference type="InterPro" id="IPR002035">
    <property type="entry name" value="VWF_A"/>
</dbReference>
<dbReference type="Pfam" id="PF13519">
    <property type="entry name" value="VWA_2"/>
    <property type="match status" value="1"/>
</dbReference>
<proteinExistence type="predicted"/>
<accession>A0A7S3Y678</accession>
<reference evidence="2" key="1">
    <citation type="submission" date="2021-01" db="EMBL/GenBank/DDBJ databases">
        <authorList>
            <person name="Corre E."/>
            <person name="Pelletier E."/>
            <person name="Niang G."/>
            <person name="Scheremetjew M."/>
            <person name="Finn R."/>
            <person name="Kale V."/>
            <person name="Holt S."/>
            <person name="Cochrane G."/>
            <person name="Meng A."/>
            <person name="Brown T."/>
            <person name="Cohen L."/>
        </authorList>
    </citation>
    <scope>NUCLEOTIDE SEQUENCE</scope>
    <source>
        <strain evidence="2">CCMP3107</strain>
    </source>
</reference>